<comment type="caution">
    <text evidence="1">The sequence shown here is derived from an EMBL/GenBank/DDBJ whole genome shotgun (WGS) entry which is preliminary data.</text>
</comment>
<accession>A0A7W5ERL6</accession>
<gene>
    <name evidence="1" type="ORF">FHR97_000850</name>
</gene>
<dbReference type="EMBL" id="JACHXR010000002">
    <property type="protein sequence ID" value="MBB3230016.1"/>
    <property type="molecule type" value="Genomic_DNA"/>
</dbReference>
<protein>
    <submittedName>
        <fullName evidence="1">Uncharacterized protein</fullName>
    </submittedName>
</protein>
<reference evidence="1 2" key="1">
    <citation type="submission" date="2020-08" db="EMBL/GenBank/DDBJ databases">
        <title>Genomic Encyclopedia of Type Strains, Phase III (KMG-III): the genomes of soil and plant-associated and newly described type strains.</title>
        <authorList>
            <person name="Whitman W."/>
        </authorList>
    </citation>
    <scope>NUCLEOTIDE SEQUENCE [LARGE SCALE GENOMIC DNA]</scope>
    <source>
        <strain evidence="1 2">CECT 7744</strain>
    </source>
</reference>
<keyword evidence="2" id="KW-1185">Reference proteome</keyword>
<dbReference type="Proteomes" id="UP000518892">
    <property type="component" value="Unassembled WGS sequence"/>
</dbReference>
<evidence type="ECO:0000313" key="1">
    <source>
        <dbReference type="EMBL" id="MBB3230016.1"/>
    </source>
</evidence>
<sequence length="29" mass="2938">MRQLTAVLLLGLAGAVALPAQATEVAMLD</sequence>
<name>A0A7W5ERL6_9GAMM</name>
<organism evidence="1 2">
    <name type="scientific">Halomonas stenophila</name>
    <dbReference type="NCBI Taxonomy" id="795312"/>
    <lineage>
        <taxon>Bacteria</taxon>
        <taxon>Pseudomonadati</taxon>
        <taxon>Pseudomonadota</taxon>
        <taxon>Gammaproteobacteria</taxon>
        <taxon>Oceanospirillales</taxon>
        <taxon>Halomonadaceae</taxon>
        <taxon>Halomonas</taxon>
    </lineage>
</organism>
<proteinExistence type="predicted"/>
<evidence type="ECO:0000313" key="2">
    <source>
        <dbReference type="Proteomes" id="UP000518892"/>
    </source>
</evidence>
<dbReference type="AlphaFoldDB" id="A0A7W5ERL6"/>